<dbReference type="SUPFAM" id="SSF52540">
    <property type="entry name" value="P-loop containing nucleoside triphosphate hydrolases"/>
    <property type="match status" value="1"/>
</dbReference>
<sequence>MLKIVITGPESTGKSTLAKELAKYYKTTFVEEYARIFLTNLGRPYVQQDLLEIAKRQIAQEDSATNKNPKLLICDTSLEVIKIWSEYKYQSVDVFITNSLKVRKPDLYLLMRPDLLWE</sequence>
<proteinExistence type="predicted"/>
<dbReference type="EMBL" id="UOES01000079">
    <property type="protein sequence ID" value="VAW26252.1"/>
    <property type="molecule type" value="Genomic_DNA"/>
</dbReference>
<dbReference type="PANTHER" id="PTHR37512">
    <property type="entry name" value="TRIFUNCTIONAL NAD BIOSYNTHESIS/REGULATOR PROTEIN NADR"/>
    <property type="match status" value="1"/>
</dbReference>
<dbReference type="PANTHER" id="PTHR37512:SF1">
    <property type="entry name" value="NADR_TTD14 AAA DOMAIN-CONTAINING PROTEIN"/>
    <property type="match status" value="1"/>
</dbReference>
<organism evidence="2">
    <name type="scientific">hydrothermal vent metagenome</name>
    <dbReference type="NCBI Taxonomy" id="652676"/>
    <lineage>
        <taxon>unclassified sequences</taxon>
        <taxon>metagenomes</taxon>
        <taxon>ecological metagenomes</taxon>
    </lineage>
</organism>
<evidence type="ECO:0000259" key="1">
    <source>
        <dbReference type="Pfam" id="PF13521"/>
    </source>
</evidence>
<accession>A0A3B0UIK5</accession>
<dbReference type="Pfam" id="PF13521">
    <property type="entry name" value="AAA_28"/>
    <property type="match status" value="1"/>
</dbReference>
<dbReference type="InterPro" id="IPR027417">
    <property type="entry name" value="P-loop_NTPase"/>
</dbReference>
<dbReference type="Gene3D" id="3.40.50.300">
    <property type="entry name" value="P-loop containing nucleotide triphosphate hydrolases"/>
    <property type="match status" value="1"/>
</dbReference>
<dbReference type="InterPro" id="IPR038727">
    <property type="entry name" value="NadR/Ttd14_AAA_dom"/>
</dbReference>
<name>A0A3B0UIK5_9ZZZZ</name>
<evidence type="ECO:0000313" key="2">
    <source>
        <dbReference type="EMBL" id="VAW26252.1"/>
    </source>
</evidence>
<gene>
    <name evidence="2" type="ORF">MNBD_BACTEROID06-582</name>
</gene>
<protein>
    <recommendedName>
        <fullName evidence="1">NadR/Ttd14 AAA domain-containing protein</fullName>
    </recommendedName>
</protein>
<dbReference type="AlphaFoldDB" id="A0A3B0UIK5"/>
<feature type="domain" description="NadR/Ttd14 AAA" evidence="1">
    <location>
        <begin position="3"/>
        <end position="115"/>
    </location>
</feature>
<feature type="non-terminal residue" evidence="2">
    <location>
        <position position="118"/>
    </location>
</feature>
<reference evidence="2" key="1">
    <citation type="submission" date="2018-06" db="EMBL/GenBank/DDBJ databases">
        <authorList>
            <person name="Zhirakovskaya E."/>
        </authorList>
    </citation>
    <scope>NUCLEOTIDE SEQUENCE</scope>
</reference>
<dbReference type="InterPro" id="IPR052735">
    <property type="entry name" value="NAD_biosynth-regulator"/>
</dbReference>